<proteinExistence type="inferred from homology"/>
<keyword evidence="14" id="KW-0479">Metal-binding</keyword>
<evidence type="ECO:0000256" key="11">
    <source>
        <dbReference type="ARBA" id="ARBA00022989"/>
    </source>
</evidence>
<dbReference type="Pfam" id="PF00905">
    <property type="entry name" value="Transpeptidase"/>
    <property type="match status" value="1"/>
</dbReference>
<name>A0A840BNK5_9RHOO</name>
<evidence type="ECO:0000313" key="18">
    <source>
        <dbReference type="Proteomes" id="UP000561045"/>
    </source>
</evidence>
<evidence type="ECO:0000256" key="7">
    <source>
        <dbReference type="ARBA" id="ARBA00022692"/>
    </source>
</evidence>
<dbReference type="GO" id="GO:0071555">
    <property type="term" value="P:cell wall organization"/>
    <property type="evidence" value="ECO:0007669"/>
    <property type="project" value="UniProtKB-KW"/>
</dbReference>
<evidence type="ECO:0000256" key="8">
    <source>
        <dbReference type="ARBA" id="ARBA00022801"/>
    </source>
</evidence>
<dbReference type="Gene3D" id="3.90.1310.10">
    <property type="entry name" value="Penicillin-binding protein 2a (Domain 2)"/>
    <property type="match status" value="1"/>
</dbReference>
<keyword evidence="8 14" id="KW-0378">Hydrolase</keyword>
<keyword evidence="5 14" id="KW-0121">Carboxypeptidase</keyword>
<evidence type="ECO:0000256" key="2">
    <source>
        <dbReference type="ARBA" id="ARBA00004236"/>
    </source>
</evidence>
<evidence type="ECO:0000256" key="12">
    <source>
        <dbReference type="ARBA" id="ARBA00023136"/>
    </source>
</evidence>
<dbReference type="Proteomes" id="UP000561045">
    <property type="component" value="Unassembled WGS sequence"/>
</dbReference>
<comment type="function">
    <text evidence="14">Catalyzes cross-linking of the peptidoglycan cell wall.</text>
</comment>
<protein>
    <recommendedName>
        <fullName evidence="14">Peptidoglycan D,D-transpeptidase MrdA</fullName>
        <ecNumber evidence="14">3.4.16.4</ecNumber>
    </recommendedName>
    <alternativeName>
        <fullName evidence="14">Penicillin-binding protein 2</fullName>
        <shortName evidence="14">PBP-2</shortName>
    </alternativeName>
</protein>
<dbReference type="GO" id="GO:0071972">
    <property type="term" value="F:peptidoglycan L,D-transpeptidase activity"/>
    <property type="evidence" value="ECO:0007669"/>
    <property type="project" value="TreeGrafter"/>
</dbReference>
<evidence type="ECO:0000256" key="5">
    <source>
        <dbReference type="ARBA" id="ARBA00022645"/>
    </source>
</evidence>
<keyword evidence="12 14" id="KW-0472">Membrane</keyword>
<dbReference type="GO" id="GO:0008658">
    <property type="term" value="F:penicillin binding"/>
    <property type="evidence" value="ECO:0007669"/>
    <property type="project" value="InterPro"/>
</dbReference>
<keyword evidence="6 14" id="KW-0645">Protease</keyword>
<feature type="binding site" evidence="14">
    <location>
        <position position="364"/>
    </location>
    <ligand>
        <name>Zn(2+)</name>
        <dbReference type="ChEBI" id="CHEBI:29105"/>
    </ligand>
</feature>
<sequence length="626" mass="68677">MEFKTPEQEIARFRGRVLAAGVFVFVCFGLLVSRFVWLQVIKHDYYSTRAEDNRISLVPIVPNRGLIVDRNGVVLARNYSAYTLEITPGRIKDLDATIDALAGVIDIEAKDRKRFKKLLEESKTFESLPIRNRLTDEEVARFVAQRYRFPGVDIKARLFRQYPEGTFASHVLGYIGRINDREKQRIEEDDERAANYRGTDHIGKSGLEQSYEDELHGTTGFEQIEVDAGGRAVRSLARTPPVPGRKLVLTLDAKLQKIAEAAFGNRRGALVAIEPGSGGVLALVSMPTFDPNLFVDGIDPQNWDALNNSPDHPLIQRAIYASYPPGSTFKPFMATAALMTGKRSATQAISDPGFFWFGGHQFRDDKKGGHGSVDMAKSIIVSCDTYYYSLANEMGIDAIARTLGQFGFGSRTGIDIAGEASGVLPSPEWKKKHFKKPELQKWYAGETISVGIGQGYNNYTMMQLAHATATLAAGGVMYKPHLVKYVQDPRTNARRVIEPQPLKTIPIKPEHIKVIHDAMVGVNKYGTGARAFAGAQYVAAGKTGTAQVFSLKGAKYESHAVGERLRDHALFIAFAPAEAPKIALAILVENGGFGAESAAPIARQVLDYYLLGKEPAGAAPEQPGAE</sequence>
<feature type="binding site" evidence="14">
    <location>
        <position position="351"/>
    </location>
    <ligand>
        <name>Zn(2+)</name>
        <dbReference type="ChEBI" id="CHEBI:29105"/>
    </ligand>
</feature>
<evidence type="ECO:0000313" key="17">
    <source>
        <dbReference type="EMBL" id="MBB4014213.1"/>
    </source>
</evidence>
<feature type="binding site" evidence="14">
    <location>
        <position position="370"/>
    </location>
    <ligand>
        <name>Zn(2+)</name>
        <dbReference type="ChEBI" id="CHEBI:29105"/>
    </ligand>
</feature>
<evidence type="ECO:0000256" key="14">
    <source>
        <dbReference type="HAMAP-Rule" id="MF_02081"/>
    </source>
</evidence>
<evidence type="ECO:0000256" key="9">
    <source>
        <dbReference type="ARBA" id="ARBA00022960"/>
    </source>
</evidence>
<dbReference type="AlphaFoldDB" id="A0A840BNK5"/>
<dbReference type="SUPFAM" id="SSF56519">
    <property type="entry name" value="Penicillin binding protein dimerisation domain"/>
    <property type="match status" value="1"/>
</dbReference>
<dbReference type="RefSeq" id="WP_207064488.1">
    <property type="nucleotide sequence ID" value="NZ_BAABLE010000005.1"/>
</dbReference>
<dbReference type="InterPro" id="IPR017790">
    <property type="entry name" value="Penicillin-binding_protein_2"/>
</dbReference>
<dbReference type="UniPathway" id="UPA00219"/>
<keyword evidence="3 14" id="KW-1003">Cell membrane</keyword>
<feature type="transmembrane region" description="Helical" evidence="14">
    <location>
        <begin position="17"/>
        <end position="37"/>
    </location>
</feature>
<comment type="catalytic activity">
    <reaction evidence="14">
        <text>Preferential cleavage: (Ac)2-L-Lys-D-Ala-|-D-Ala. Also transpeptidation of peptidyl-alanyl moieties that are N-acyl substituents of D-alanine.</text>
        <dbReference type="EC" id="3.4.16.4"/>
    </reaction>
</comment>
<dbReference type="FunFam" id="3.40.710.10:FF:000024">
    <property type="entry name" value="Penicillin-binding protein 2"/>
    <property type="match status" value="1"/>
</dbReference>
<keyword evidence="9 14" id="KW-0133">Cell shape</keyword>
<organism evidence="17 18">
    <name type="scientific">Niveibacterium umoris</name>
    <dbReference type="NCBI Taxonomy" id="1193620"/>
    <lineage>
        <taxon>Bacteria</taxon>
        <taxon>Pseudomonadati</taxon>
        <taxon>Pseudomonadota</taxon>
        <taxon>Betaproteobacteria</taxon>
        <taxon>Rhodocyclales</taxon>
        <taxon>Rhodocyclaceae</taxon>
        <taxon>Niveibacterium</taxon>
    </lineage>
</organism>
<dbReference type="GO" id="GO:0009002">
    <property type="term" value="F:serine-type D-Ala-D-Ala carboxypeptidase activity"/>
    <property type="evidence" value="ECO:0007669"/>
    <property type="project" value="UniProtKB-UniRule"/>
</dbReference>
<dbReference type="PANTHER" id="PTHR30627">
    <property type="entry name" value="PEPTIDOGLYCAN D,D-TRANSPEPTIDASE"/>
    <property type="match status" value="1"/>
</dbReference>
<dbReference type="GO" id="GO:0006508">
    <property type="term" value="P:proteolysis"/>
    <property type="evidence" value="ECO:0007669"/>
    <property type="project" value="UniProtKB-KW"/>
</dbReference>
<keyword evidence="10 14" id="KW-0573">Peptidoglycan synthesis</keyword>
<dbReference type="EMBL" id="JACIET010000002">
    <property type="protein sequence ID" value="MBB4014213.1"/>
    <property type="molecule type" value="Genomic_DNA"/>
</dbReference>
<dbReference type="GO" id="GO:0005886">
    <property type="term" value="C:plasma membrane"/>
    <property type="evidence" value="ECO:0007669"/>
    <property type="project" value="UniProtKB-SubCell"/>
</dbReference>
<evidence type="ECO:0000256" key="1">
    <source>
        <dbReference type="ARBA" id="ARBA00004167"/>
    </source>
</evidence>
<comment type="pathway">
    <text evidence="14">Cell wall biogenesis; peptidoglycan biosynthesis.</text>
</comment>
<dbReference type="Pfam" id="PF03717">
    <property type="entry name" value="PBP_dimer"/>
    <property type="match status" value="1"/>
</dbReference>
<dbReference type="InterPro" id="IPR050515">
    <property type="entry name" value="Beta-lactam/transpept"/>
</dbReference>
<feature type="active site" description="Acyl-ester intermediate" evidence="14">
    <location>
        <position position="327"/>
    </location>
</feature>
<dbReference type="PANTHER" id="PTHR30627:SF2">
    <property type="entry name" value="PEPTIDOGLYCAN D,D-TRANSPEPTIDASE MRDA"/>
    <property type="match status" value="1"/>
</dbReference>
<evidence type="ECO:0000256" key="6">
    <source>
        <dbReference type="ARBA" id="ARBA00022670"/>
    </source>
</evidence>
<keyword evidence="7 14" id="KW-0812">Transmembrane</keyword>
<dbReference type="NCBIfam" id="TIGR03423">
    <property type="entry name" value="pbp2_mrdA"/>
    <property type="match status" value="1"/>
</dbReference>
<dbReference type="Gene3D" id="3.30.1390.30">
    <property type="entry name" value="Penicillin-binding protein 2a, domain 3"/>
    <property type="match status" value="1"/>
</dbReference>
<feature type="domain" description="Penicillin-binding protein transpeptidase" evidence="15">
    <location>
        <begin position="268"/>
        <end position="606"/>
    </location>
</feature>
<dbReference type="HAMAP" id="MF_02081">
    <property type="entry name" value="MrdA_transpept"/>
    <property type="match status" value="1"/>
</dbReference>
<keyword evidence="11 14" id="KW-1133">Transmembrane helix</keyword>
<dbReference type="GO" id="GO:0008270">
    <property type="term" value="F:zinc ion binding"/>
    <property type="evidence" value="ECO:0007669"/>
    <property type="project" value="UniProtKB-UniRule"/>
</dbReference>
<dbReference type="InterPro" id="IPR001460">
    <property type="entry name" value="PCN-bd_Tpept"/>
</dbReference>
<feature type="binding site" evidence="14">
    <location>
        <position position="383"/>
    </location>
    <ligand>
        <name>Zn(2+)</name>
        <dbReference type="ChEBI" id="CHEBI:29105"/>
    </ligand>
</feature>
<keyword evidence="13 14" id="KW-0961">Cell wall biogenesis/degradation</keyword>
<evidence type="ECO:0000259" key="16">
    <source>
        <dbReference type="Pfam" id="PF03717"/>
    </source>
</evidence>
<evidence type="ECO:0000256" key="3">
    <source>
        <dbReference type="ARBA" id="ARBA00022475"/>
    </source>
</evidence>
<reference evidence="17 18" key="1">
    <citation type="submission" date="2020-08" db="EMBL/GenBank/DDBJ databases">
        <title>Genomic Encyclopedia of Type Strains, Phase IV (KMG-IV): sequencing the most valuable type-strain genomes for metagenomic binning, comparative biology and taxonomic classification.</title>
        <authorList>
            <person name="Goeker M."/>
        </authorList>
    </citation>
    <scope>NUCLEOTIDE SEQUENCE [LARGE SCALE GENOMIC DNA]</scope>
    <source>
        <strain evidence="17 18">DSM 106739</strain>
    </source>
</reference>
<evidence type="ECO:0000259" key="15">
    <source>
        <dbReference type="Pfam" id="PF00905"/>
    </source>
</evidence>
<keyword evidence="4 14" id="KW-0997">Cell inner membrane</keyword>
<dbReference type="GO" id="GO:0009252">
    <property type="term" value="P:peptidoglycan biosynthetic process"/>
    <property type="evidence" value="ECO:0007669"/>
    <property type="project" value="UniProtKB-UniRule"/>
</dbReference>
<keyword evidence="18" id="KW-1185">Reference proteome</keyword>
<evidence type="ECO:0000256" key="10">
    <source>
        <dbReference type="ARBA" id="ARBA00022984"/>
    </source>
</evidence>
<dbReference type="InterPro" id="IPR036138">
    <property type="entry name" value="PBP_dimer_sf"/>
</dbReference>
<dbReference type="GO" id="GO:0008360">
    <property type="term" value="P:regulation of cell shape"/>
    <property type="evidence" value="ECO:0007669"/>
    <property type="project" value="UniProtKB-KW"/>
</dbReference>
<dbReference type="InterPro" id="IPR012338">
    <property type="entry name" value="Beta-lactam/transpept-like"/>
</dbReference>
<dbReference type="Gene3D" id="3.40.710.10">
    <property type="entry name" value="DD-peptidase/beta-lactamase superfamily"/>
    <property type="match status" value="1"/>
</dbReference>
<dbReference type="InterPro" id="IPR005311">
    <property type="entry name" value="PBP_dimer"/>
</dbReference>
<keyword evidence="14" id="KW-0862">Zinc</keyword>
<comment type="cofactor">
    <cofactor evidence="14">
        <name>Zn(2+)</name>
        <dbReference type="ChEBI" id="CHEBI:29105"/>
    </cofactor>
    <text evidence="14">Binds one Zn(2+) ion per subunit.</text>
</comment>
<comment type="similarity">
    <text evidence="14">Belongs to the transpeptidase family. MrdA subfamily.</text>
</comment>
<dbReference type="EC" id="3.4.16.4" evidence="14"/>
<feature type="domain" description="Penicillin-binding protein dimerisation" evidence="16">
    <location>
        <begin position="60"/>
        <end position="235"/>
    </location>
</feature>
<gene>
    <name evidence="14" type="primary">mrdA</name>
    <name evidence="17" type="ORF">GGR36_003559</name>
</gene>
<evidence type="ECO:0000256" key="4">
    <source>
        <dbReference type="ARBA" id="ARBA00022519"/>
    </source>
</evidence>
<comment type="caution">
    <text evidence="17">The sequence shown here is derived from an EMBL/GenBank/DDBJ whole genome shotgun (WGS) entry which is preliminary data.</text>
</comment>
<comment type="subcellular location">
    <subcellularLocation>
        <location evidence="14">Cell inner membrane</location>
        <topology evidence="14">Single-pass membrane protein</topology>
    </subcellularLocation>
    <subcellularLocation>
        <location evidence="2">Cell membrane</location>
    </subcellularLocation>
    <subcellularLocation>
        <location evidence="1">Membrane</location>
        <topology evidence="1">Single-pass membrane protein</topology>
    </subcellularLocation>
</comment>
<evidence type="ECO:0000256" key="13">
    <source>
        <dbReference type="ARBA" id="ARBA00023316"/>
    </source>
</evidence>
<accession>A0A840BNK5</accession>
<dbReference type="SUPFAM" id="SSF56601">
    <property type="entry name" value="beta-lactamase/transpeptidase-like"/>
    <property type="match status" value="1"/>
</dbReference>